<dbReference type="AlphaFoldDB" id="A0A0D3KQJ4"/>
<organism evidence="2 3">
    <name type="scientific">Emiliania huxleyi (strain CCMP1516)</name>
    <dbReference type="NCBI Taxonomy" id="280463"/>
    <lineage>
        <taxon>Eukaryota</taxon>
        <taxon>Haptista</taxon>
        <taxon>Haptophyta</taxon>
        <taxon>Prymnesiophyceae</taxon>
        <taxon>Isochrysidales</taxon>
        <taxon>Noelaerhabdaceae</taxon>
        <taxon>Emiliania</taxon>
    </lineage>
</organism>
<reference evidence="3" key="1">
    <citation type="journal article" date="2013" name="Nature">
        <title>Pan genome of the phytoplankton Emiliania underpins its global distribution.</title>
        <authorList>
            <person name="Read B.A."/>
            <person name="Kegel J."/>
            <person name="Klute M.J."/>
            <person name="Kuo A."/>
            <person name="Lefebvre S.C."/>
            <person name="Maumus F."/>
            <person name="Mayer C."/>
            <person name="Miller J."/>
            <person name="Monier A."/>
            <person name="Salamov A."/>
            <person name="Young J."/>
            <person name="Aguilar M."/>
            <person name="Claverie J.M."/>
            <person name="Frickenhaus S."/>
            <person name="Gonzalez K."/>
            <person name="Herman E.K."/>
            <person name="Lin Y.C."/>
            <person name="Napier J."/>
            <person name="Ogata H."/>
            <person name="Sarno A.F."/>
            <person name="Shmutz J."/>
            <person name="Schroeder D."/>
            <person name="de Vargas C."/>
            <person name="Verret F."/>
            <person name="von Dassow P."/>
            <person name="Valentin K."/>
            <person name="Van de Peer Y."/>
            <person name="Wheeler G."/>
            <person name="Dacks J.B."/>
            <person name="Delwiche C.F."/>
            <person name="Dyhrman S.T."/>
            <person name="Glockner G."/>
            <person name="John U."/>
            <person name="Richards T."/>
            <person name="Worden A.Z."/>
            <person name="Zhang X."/>
            <person name="Grigoriev I.V."/>
            <person name="Allen A.E."/>
            <person name="Bidle K."/>
            <person name="Borodovsky M."/>
            <person name="Bowler C."/>
            <person name="Brownlee C."/>
            <person name="Cock J.M."/>
            <person name="Elias M."/>
            <person name="Gladyshev V.N."/>
            <person name="Groth M."/>
            <person name="Guda C."/>
            <person name="Hadaegh A."/>
            <person name="Iglesias-Rodriguez M.D."/>
            <person name="Jenkins J."/>
            <person name="Jones B.M."/>
            <person name="Lawson T."/>
            <person name="Leese F."/>
            <person name="Lindquist E."/>
            <person name="Lobanov A."/>
            <person name="Lomsadze A."/>
            <person name="Malik S.B."/>
            <person name="Marsh M.E."/>
            <person name="Mackinder L."/>
            <person name="Mock T."/>
            <person name="Mueller-Roeber B."/>
            <person name="Pagarete A."/>
            <person name="Parker M."/>
            <person name="Probert I."/>
            <person name="Quesneville H."/>
            <person name="Raines C."/>
            <person name="Rensing S.A."/>
            <person name="Riano-Pachon D.M."/>
            <person name="Richier S."/>
            <person name="Rokitta S."/>
            <person name="Shiraiwa Y."/>
            <person name="Soanes D.M."/>
            <person name="van der Giezen M."/>
            <person name="Wahlund T.M."/>
            <person name="Williams B."/>
            <person name="Wilson W."/>
            <person name="Wolfe G."/>
            <person name="Wurch L.L."/>
        </authorList>
    </citation>
    <scope>NUCLEOTIDE SEQUENCE</scope>
</reference>
<dbReference type="Proteomes" id="UP000013827">
    <property type="component" value="Unassembled WGS sequence"/>
</dbReference>
<dbReference type="KEGG" id="ehx:EMIHUDRAFT_433536"/>
<sequence length="118" mass="11827">MLASGAELLAGLSPAERHALLQADPLPERAPAAEPTPALGACDASAGCDETDDTESEEAAAGQHTFRAAHAGVRKKKGRRPAGRAAIGGGGAVRTAAASRPSVDVARLSFGGEEEEQG</sequence>
<name>A0A0D3KQJ4_EMIH1</name>
<dbReference type="GeneID" id="17252869"/>
<accession>A0A0D3KQJ4</accession>
<feature type="region of interest" description="Disordered" evidence="1">
    <location>
        <begin position="20"/>
        <end position="101"/>
    </location>
</feature>
<dbReference type="RefSeq" id="XP_005759144.1">
    <property type="nucleotide sequence ID" value="XM_005759087.1"/>
</dbReference>
<dbReference type="PaxDb" id="2903-EOD06715"/>
<dbReference type="RefSeq" id="XP_005790458.1">
    <property type="nucleotide sequence ID" value="XM_005790401.1"/>
</dbReference>
<dbReference type="EnsemblProtists" id="EOD06715">
    <property type="protein sequence ID" value="EOD06715"/>
    <property type="gene ID" value="EMIHUDRAFT_372188"/>
</dbReference>
<reference evidence="2" key="2">
    <citation type="submission" date="2024-10" db="UniProtKB">
        <authorList>
            <consortium name="EnsemblProtists"/>
        </authorList>
    </citation>
    <scope>IDENTIFICATION</scope>
</reference>
<feature type="compositionally biased region" description="Low complexity" evidence="1">
    <location>
        <begin position="23"/>
        <end position="39"/>
    </location>
</feature>
<dbReference type="EnsemblProtists" id="EOD38029">
    <property type="protein sequence ID" value="EOD38029"/>
    <property type="gene ID" value="EMIHUDRAFT_433536"/>
</dbReference>
<evidence type="ECO:0000313" key="2">
    <source>
        <dbReference type="EnsemblProtists" id="EOD38029"/>
    </source>
</evidence>
<evidence type="ECO:0000256" key="1">
    <source>
        <dbReference type="SAM" id="MobiDB-lite"/>
    </source>
</evidence>
<dbReference type="GeneID" id="17283299"/>
<dbReference type="KEGG" id="ehx:EMIHUDRAFT_372188"/>
<feature type="compositionally biased region" description="Acidic residues" evidence="1">
    <location>
        <begin position="49"/>
        <end position="58"/>
    </location>
</feature>
<dbReference type="HOGENOM" id="CLU_2077528_0_0_1"/>
<proteinExistence type="predicted"/>
<keyword evidence="3" id="KW-1185">Reference proteome</keyword>
<feature type="compositionally biased region" description="Basic residues" evidence="1">
    <location>
        <begin position="72"/>
        <end position="82"/>
    </location>
</feature>
<evidence type="ECO:0000313" key="3">
    <source>
        <dbReference type="Proteomes" id="UP000013827"/>
    </source>
</evidence>
<protein>
    <submittedName>
        <fullName evidence="2">Uncharacterized protein</fullName>
    </submittedName>
</protein>